<evidence type="ECO:0000313" key="1">
    <source>
        <dbReference type="EMBL" id="SHE28268.1"/>
    </source>
</evidence>
<dbReference type="EMBL" id="FQVB01000003">
    <property type="protein sequence ID" value="SHE28268.1"/>
    <property type="molecule type" value="Genomic_DNA"/>
</dbReference>
<organism evidence="1 2">
    <name type="scientific">Desulfacinum infernum DSM 9756</name>
    <dbReference type="NCBI Taxonomy" id="1121391"/>
    <lineage>
        <taxon>Bacteria</taxon>
        <taxon>Pseudomonadati</taxon>
        <taxon>Thermodesulfobacteriota</taxon>
        <taxon>Syntrophobacteria</taxon>
        <taxon>Syntrophobacterales</taxon>
        <taxon>Syntrophobacteraceae</taxon>
        <taxon>Desulfacinum</taxon>
    </lineage>
</organism>
<gene>
    <name evidence="1" type="ORF">SAMN02745206_00004</name>
</gene>
<dbReference type="GO" id="GO:0005198">
    <property type="term" value="F:structural molecule activity"/>
    <property type="evidence" value="ECO:0007669"/>
    <property type="project" value="InterPro"/>
</dbReference>
<dbReference type="InterPro" id="IPR006429">
    <property type="entry name" value="Phage_lambda_portal"/>
</dbReference>
<accession>A0A1M4S7W9</accession>
<dbReference type="Proteomes" id="UP000184076">
    <property type="component" value="Unassembled WGS sequence"/>
</dbReference>
<sequence>MAPKPPGRDPRFLRILDQFGRPVPRRMLTADYETASFGRRLAPTWGTSTAGPNMSLAWSLGTLRARSRQLTRNKDISSGAVDTWVSNLIGTGITPPRWQIDDKALKKDLQDLWADWIQESDADGMLDFHGQQALAARAMVECGEALARLRIRRTEDGLAVPLQVQLLEPDHLDETYSGTAENGNPIRMGIEFNRIGRRVAYHLFRDHPGDGLGSTERTRVPASEICHVYRPLRAGQLRGVPWMAPVILTLHELD</sequence>
<dbReference type="AlphaFoldDB" id="A0A1M4S7W9"/>
<dbReference type="Pfam" id="PF05136">
    <property type="entry name" value="Phage_portal_2"/>
    <property type="match status" value="1"/>
</dbReference>
<reference evidence="2" key="1">
    <citation type="submission" date="2016-11" db="EMBL/GenBank/DDBJ databases">
        <authorList>
            <person name="Varghese N."/>
            <person name="Submissions S."/>
        </authorList>
    </citation>
    <scope>NUCLEOTIDE SEQUENCE [LARGE SCALE GENOMIC DNA]</scope>
    <source>
        <strain evidence="2">DSM 9756</strain>
    </source>
</reference>
<name>A0A1M4S7W9_9BACT</name>
<keyword evidence="2" id="KW-1185">Reference proteome</keyword>
<dbReference type="GO" id="GO:0019068">
    <property type="term" value="P:virion assembly"/>
    <property type="evidence" value="ECO:0007669"/>
    <property type="project" value="InterPro"/>
</dbReference>
<evidence type="ECO:0000313" key="2">
    <source>
        <dbReference type="Proteomes" id="UP000184076"/>
    </source>
</evidence>
<dbReference type="NCBIfam" id="TIGR01539">
    <property type="entry name" value="portal_lambda"/>
    <property type="match status" value="1"/>
</dbReference>
<dbReference type="STRING" id="1121391.SAMN02745206_00004"/>
<proteinExistence type="predicted"/>
<protein>
    <submittedName>
        <fullName evidence="1">Phage portal protein, lambda family</fullName>
    </submittedName>
</protein>